<keyword evidence="5" id="KW-0489">Methyltransferase</keyword>
<dbReference type="EC" id="3.4.23.43" evidence="5"/>
<dbReference type="GO" id="GO:0032259">
    <property type="term" value="P:methylation"/>
    <property type="evidence" value="ECO:0007669"/>
    <property type="project" value="UniProtKB-KW"/>
</dbReference>
<keyword evidence="5" id="KW-0378">Hydrolase</keyword>
<keyword evidence="5" id="KW-0808">Transferase</keyword>
<dbReference type="GO" id="GO:0004190">
    <property type="term" value="F:aspartic-type endopeptidase activity"/>
    <property type="evidence" value="ECO:0007669"/>
    <property type="project" value="UniProtKB-EC"/>
</dbReference>
<dbReference type="GO" id="GO:0005886">
    <property type="term" value="C:plasma membrane"/>
    <property type="evidence" value="ECO:0007669"/>
    <property type="project" value="TreeGrafter"/>
</dbReference>
<feature type="transmembrane region" description="Helical" evidence="2">
    <location>
        <begin position="31"/>
        <end position="50"/>
    </location>
</feature>
<dbReference type="RefSeq" id="WP_270123529.1">
    <property type="nucleotide sequence ID" value="NZ_BAAAOM010000002.1"/>
</dbReference>
<dbReference type="Pfam" id="PF01478">
    <property type="entry name" value="Peptidase_A24"/>
    <property type="match status" value="1"/>
</dbReference>
<comment type="similarity">
    <text evidence="1">Belongs to the peptidase A24 family.</text>
</comment>
<dbReference type="GO" id="GO:0008168">
    <property type="term" value="F:methyltransferase activity"/>
    <property type="evidence" value="ECO:0007669"/>
    <property type="project" value="UniProtKB-KW"/>
</dbReference>
<proteinExistence type="inferred from homology"/>
<name>A0A9X3PNQ6_9ACTN</name>
<evidence type="ECO:0000313" key="5">
    <source>
        <dbReference type="EMBL" id="MDR7336938.1"/>
    </source>
</evidence>
<keyword evidence="7" id="KW-1185">Reference proteome</keyword>
<evidence type="ECO:0000313" key="6">
    <source>
        <dbReference type="Proteomes" id="UP001145799"/>
    </source>
</evidence>
<dbReference type="PANTHER" id="PTHR30487:SF0">
    <property type="entry name" value="PREPILIN LEADER PEPTIDASE_N-METHYLTRANSFERASE-RELATED"/>
    <property type="match status" value="1"/>
</dbReference>
<reference evidence="5 7" key="2">
    <citation type="submission" date="2023-07" db="EMBL/GenBank/DDBJ databases">
        <title>Sequencing the genomes of 1000 actinobacteria strains.</title>
        <authorList>
            <person name="Klenk H.-P."/>
        </authorList>
    </citation>
    <scope>NUCLEOTIDE SEQUENCE [LARGE SCALE GENOMIC DNA]</scope>
    <source>
        <strain evidence="5 7">DSM 44724</strain>
    </source>
</reference>
<dbReference type="EMBL" id="JAPZVQ010000013">
    <property type="protein sequence ID" value="MDA1387033.1"/>
    <property type="molecule type" value="Genomic_DNA"/>
</dbReference>
<evidence type="ECO:0000256" key="1">
    <source>
        <dbReference type="ARBA" id="ARBA00005801"/>
    </source>
</evidence>
<organism evidence="4 6">
    <name type="scientific">Glycomyces lechevalierae</name>
    <dbReference type="NCBI Taxonomy" id="256034"/>
    <lineage>
        <taxon>Bacteria</taxon>
        <taxon>Bacillati</taxon>
        <taxon>Actinomycetota</taxon>
        <taxon>Actinomycetes</taxon>
        <taxon>Glycomycetales</taxon>
        <taxon>Glycomycetaceae</taxon>
        <taxon>Glycomyces</taxon>
    </lineage>
</organism>
<protein>
    <submittedName>
        <fullName evidence="4">A24 family peptidase</fullName>
    </submittedName>
    <submittedName>
        <fullName evidence="5">Leader peptidase (Prepilin peptidase)/N-methyltransferase</fullName>
        <ecNumber evidence="5">2.1.1.-</ecNumber>
        <ecNumber evidence="5">3.4.23.43</ecNumber>
    </submittedName>
</protein>
<feature type="transmembrane region" description="Helical" evidence="2">
    <location>
        <begin position="84"/>
        <end position="103"/>
    </location>
</feature>
<accession>A0A9X3PNQ6</accession>
<dbReference type="EC" id="2.1.1.-" evidence="5"/>
<keyword evidence="2" id="KW-0812">Transmembrane</keyword>
<dbReference type="PANTHER" id="PTHR30487">
    <property type="entry name" value="TYPE 4 PREPILIN-LIKE PROTEINS LEADER PEPTIDE-PROCESSING ENZYME"/>
    <property type="match status" value="1"/>
</dbReference>
<evidence type="ECO:0000313" key="4">
    <source>
        <dbReference type="EMBL" id="MDA1387033.1"/>
    </source>
</evidence>
<dbReference type="Proteomes" id="UP001145799">
    <property type="component" value="Unassembled WGS sequence"/>
</dbReference>
<dbReference type="GO" id="GO:0006465">
    <property type="term" value="P:signal peptide processing"/>
    <property type="evidence" value="ECO:0007669"/>
    <property type="project" value="TreeGrafter"/>
</dbReference>
<feature type="transmembrane region" description="Helical" evidence="2">
    <location>
        <begin position="132"/>
        <end position="151"/>
    </location>
</feature>
<dbReference type="InterPro" id="IPR000045">
    <property type="entry name" value="Prepilin_IV_endopep_pep"/>
</dbReference>
<gene>
    <name evidence="5" type="ORF">J2S69_000657</name>
    <name evidence="4" type="ORF">O2L01_18690</name>
</gene>
<feature type="transmembrane region" description="Helical" evidence="2">
    <location>
        <begin position="62"/>
        <end position="78"/>
    </location>
</feature>
<feature type="transmembrane region" description="Helical" evidence="2">
    <location>
        <begin position="110"/>
        <end position="126"/>
    </location>
</feature>
<reference evidence="4" key="1">
    <citation type="submission" date="2022-12" db="EMBL/GenBank/DDBJ databases">
        <title>Gycomyces niveus sp.nov., a novel actinomycete isolated from soil in Shouguang.</title>
        <authorList>
            <person name="Yang X."/>
        </authorList>
    </citation>
    <scope>NUCLEOTIDE SEQUENCE</scope>
    <source>
        <strain evidence="4">DSM 44724</strain>
    </source>
</reference>
<evidence type="ECO:0000259" key="3">
    <source>
        <dbReference type="Pfam" id="PF01478"/>
    </source>
</evidence>
<sequence>MRATRPNPAASLPYSAARECEHRTVLFPGALYIGAATAALLAGPGLGRCVALATDRHPDPRLVKLVCLGAALLIAWRADGLLHGFALGTVALVGIAAGWIDVYQRRLPDVLILPAYPLAGALLIATGDPDTLLRAVACAAIAMALYGIGCATGQVGFGDVKLAGLLGLVTGWAGWEAAVLAFAMTAVAGGLQAAAVVAMGRKDFPYGPAMLAGAASAIAVEPWLGL</sequence>
<dbReference type="EMBL" id="JAVDYD010000001">
    <property type="protein sequence ID" value="MDR7336938.1"/>
    <property type="molecule type" value="Genomic_DNA"/>
</dbReference>
<evidence type="ECO:0000256" key="2">
    <source>
        <dbReference type="SAM" id="Phobius"/>
    </source>
</evidence>
<comment type="caution">
    <text evidence="4">The sequence shown here is derived from an EMBL/GenBank/DDBJ whole genome shotgun (WGS) entry which is preliminary data.</text>
</comment>
<feature type="domain" description="Prepilin type IV endopeptidase peptidase" evidence="3">
    <location>
        <begin position="91"/>
        <end position="191"/>
    </location>
</feature>
<keyword evidence="2" id="KW-1133">Transmembrane helix</keyword>
<dbReference type="AlphaFoldDB" id="A0A9X3PNQ6"/>
<dbReference type="Proteomes" id="UP001183604">
    <property type="component" value="Unassembled WGS sequence"/>
</dbReference>
<evidence type="ECO:0000313" key="7">
    <source>
        <dbReference type="Proteomes" id="UP001183604"/>
    </source>
</evidence>
<dbReference type="Gene3D" id="1.20.120.1220">
    <property type="match status" value="1"/>
</dbReference>
<dbReference type="InterPro" id="IPR050882">
    <property type="entry name" value="Prepilin_peptidase/N-MTase"/>
</dbReference>
<keyword evidence="2" id="KW-0472">Membrane</keyword>